<dbReference type="EMBL" id="JBJKFK010000536">
    <property type="protein sequence ID" value="KAL3316462.1"/>
    <property type="molecule type" value="Genomic_DNA"/>
</dbReference>
<dbReference type="Pfam" id="PF12937">
    <property type="entry name" value="F-box-like"/>
    <property type="match status" value="1"/>
</dbReference>
<dbReference type="Proteomes" id="UP001626550">
    <property type="component" value="Unassembled WGS sequence"/>
</dbReference>
<proteinExistence type="predicted"/>
<dbReference type="Gene3D" id="3.80.10.10">
    <property type="entry name" value="Ribonuclease Inhibitor"/>
    <property type="match status" value="1"/>
</dbReference>
<organism evidence="2 3">
    <name type="scientific">Cichlidogyrus casuarinus</name>
    <dbReference type="NCBI Taxonomy" id="1844966"/>
    <lineage>
        <taxon>Eukaryota</taxon>
        <taxon>Metazoa</taxon>
        <taxon>Spiralia</taxon>
        <taxon>Lophotrochozoa</taxon>
        <taxon>Platyhelminthes</taxon>
        <taxon>Monogenea</taxon>
        <taxon>Monopisthocotylea</taxon>
        <taxon>Dactylogyridea</taxon>
        <taxon>Ancyrocephalidae</taxon>
        <taxon>Cichlidogyrus</taxon>
    </lineage>
</organism>
<gene>
    <name evidence="2" type="ORF">Ciccas_004886</name>
</gene>
<evidence type="ECO:0000313" key="3">
    <source>
        <dbReference type="Proteomes" id="UP001626550"/>
    </source>
</evidence>
<name>A0ABD2QB51_9PLAT</name>
<protein>
    <recommendedName>
        <fullName evidence="1">F-box domain-containing protein</fullName>
    </recommendedName>
</protein>
<sequence length="252" mass="28634">MLMNLPEDLLCAILKTLPQNELLGRVSKLNKYFYALSHSSLLWRNVYLDSIPLDEFIALIDRKVIGPHTLYLTGRPKLMQRAWKAVMTHCPNLRTVTFTKAKVSNVLCDPLPTIRSLSLNGIIPDTNKYYDLISEKFAHNLTHLDMSDCSWVFDSFLEMRLLSSGRNLRHLNLTNCYRVGLGAPIQVELRDRLDRLVEILGQCCPDLISLNLSGVLCNRKRCSQVSPALALITIVPNNSESDKNFPGYFFHG</sequence>
<evidence type="ECO:0000259" key="1">
    <source>
        <dbReference type="PROSITE" id="PS50181"/>
    </source>
</evidence>
<keyword evidence="3" id="KW-1185">Reference proteome</keyword>
<dbReference type="SUPFAM" id="SSF52047">
    <property type="entry name" value="RNI-like"/>
    <property type="match status" value="1"/>
</dbReference>
<dbReference type="SUPFAM" id="SSF81383">
    <property type="entry name" value="F-box domain"/>
    <property type="match status" value="1"/>
</dbReference>
<dbReference type="InterPro" id="IPR032675">
    <property type="entry name" value="LRR_dom_sf"/>
</dbReference>
<feature type="domain" description="F-box" evidence="1">
    <location>
        <begin position="1"/>
        <end position="46"/>
    </location>
</feature>
<dbReference type="InterPro" id="IPR036047">
    <property type="entry name" value="F-box-like_dom_sf"/>
</dbReference>
<dbReference type="PROSITE" id="PS50181">
    <property type="entry name" value="FBOX"/>
    <property type="match status" value="1"/>
</dbReference>
<accession>A0ABD2QB51</accession>
<reference evidence="2 3" key="1">
    <citation type="submission" date="2024-11" db="EMBL/GenBank/DDBJ databases">
        <title>Adaptive evolution of stress response genes in parasites aligns with host niche diversity.</title>
        <authorList>
            <person name="Hahn C."/>
            <person name="Resl P."/>
        </authorList>
    </citation>
    <scope>NUCLEOTIDE SEQUENCE [LARGE SCALE GENOMIC DNA]</scope>
    <source>
        <strain evidence="2">EGGRZ-B1_66</strain>
        <tissue evidence="2">Body</tissue>
    </source>
</reference>
<evidence type="ECO:0000313" key="2">
    <source>
        <dbReference type="EMBL" id="KAL3316462.1"/>
    </source>
</evidence>
<dbReference type="InterPro" id="IPR001810">
    <property type="entry name" value="F-box_dom"/>
</dbReference>
<dbReference type="AlphaFoldDB" id="A0ABD2QB51"/>
<comment type="caution">
    <text evidence="2">The sequence shown here is derived from an EMBL/GenBank/DDBJ whole genome shotgun (WGS) entry which is preliminary data.</text>
</comment>